<evidence type="ECO:0000256" key="7">
    <source>
        <dbReference type="ARBA" id="ARBA00023029"/>
    </source>
</evidence>
<dbReference type="Pfam" id="PF01751">
    <property type="entry name" value="Toprim"/>
    <property type="match status" value="1"/>
</dbReference>
<dbReference type="SMART" id="SM00436">
    <property type="entry name" value="TOP1Bc"/>
    <property type="match status" value="1"/>
</dbReference>
<feature type="site" description="Interaction with DNA" evidence="10">
    <location>
        <position position="31"/>
    </location>
</feature>
<evidence type="ECO:0000256" key="8">
    <source>
        <dbReference type="ARBA" id="ARBA00023125"/>
    </source>
</evidence>
<dbReference type="PANTHER" id="PTHR42785:SF1">
    <property type="entry name" value="DNA TOPOISOMERASE"/>
    <property type="match status" value="1"/>
</dbReference>
<evidence type="ECO:0000256" key="9">
    <source>
        <dbReference type="ARBA" id="ARBA00023235"/>
    </source>
</evidence>
<feature type="site" description="Interaction with DNA" evidence="10">
    <location>
        <position position="141"/>
    </location>
</feature>
<dbReference type="InterPro" id="IPR023405">
    <property type="entry name" value="Topo_IA_core_domain"/>
</dbReference>
<dbReference type="GO" id="GO:0008270">
    <property type="term" value="F:zinc ion binding"/>
    <property type="evidence" value="ECO:0007669"/>
    <property type="project" value="UniProtKB-KW"/>
</dbReference>
<dbReference type="InterPro" id="IPR013498">
    <property type="entry name" value="Topo_IA_Znf"/>
</dbReference>
<keyword evidence="7 10" id="KW-0799">Topoisomerase</keyword>
<dbReference type="Gene3D" id="3.40.50.140">
    <property type="match status" value="1"/>
</dbReference>
<evidence type="ECO:0000256" key="1">
    <source>
        <dbReference type="ARBA" id="ARBA00000213"/>
    </source>
</evidence>
<dbReference type="PROSITE" id="PS00396">
    <property type="entry name" value="TOPO_IA_1"/>
    <property type="match status" value="1"/>
</dbReference>
<dbReference type="InterPro" id="IPR013824">
    <property type="entry name" value="Topo_IA_cen_sub1"/>
</dbReference>
<proteinExistence type="inferred from homology"/>
<dbReference type="AlphaFoldDB" id="A0A9D1S308"/>
<evidence type="ECO:0000259" key="11">
    <source>
        <dbReference type="PROSITE" id="PS50880"/>
    </source>
</evidence>
<dbReference type="GO" id="GO:0003677">
    <property type="term" value="F:DNA binding"/>
    <property type="evidence" value="ECO:0007669"/>
    <property type="project" value="UniProtKB-KW"/>
</dbReference>
<dbReference type="InterPro" id="IPR028612">
    <property type="entry name" value="Topoisom_1_IA"/>
</dbReference>
<dbReference type="InterPro" id="IPR013497">
    <property type="entry name" value="Topo_IA_cen"/>
</dbReference>
<dbReference type="SMART" id="SM00437">
    <property type="entry name" value="TOP1Ac"/>
    <property type="match status" value="1"/>
</dbReference>
<dbReference type="PROSITE" id="PS52039">
    <property type="entry name" value="TOPO_IA_2"/>
    <property type="match status" value="1"/>
</dbReference>
<evidence type="ECO:0000256" key="4">
    <source>
        <dbReference type="ARBA" id="ARBA00022771"/>
    </source>
</evidence>
<dbReference type="InterPro" id="IPR034149">
    <property type="entry name" value="TOPRIM_TopoI"/>
</dbReference>
<dbReference type="Proteomes" id="UP000824070">
    <property type="component" value="Unassembled WGS sequence"/>
</dbReference>
<dbReference type="SUPFAM" id="SSF57783">
    <property type="entry name" value="Zinc beta-ribbon"/>
    <property type="match status" value="3"/>
</dbReference>
<comment type="catalytic activity">
    <reaction evidence="1 10">
        <text>ATP-independent breakage of single-stranded DNA, followed by passage and rejoining.</text>
        <dbReference type="EC" id="5.6.2.1"/>
    </reaction>
</comment>
<evidence type="ECO:0000313" key="14">
    <source>
        <dbReference type="Proteomes" id="UP000824070"/>
    </source>
</evidence>
<dbReference type="InterPro" id="IPR013825">
    <property type="entry name" value="Topo_IA_cen_sub2"/>
</dbReference>
<reference evidence="13" key="2">
    <citation type="journal article" date="2021" name="PeerJ">
        <title>Extensive microbial diversity within the chicken gut microbiome revealed by metagenomics and culture.</title>
        <authorList>
            <person name="Gilroy R."/>
            <person name="Ravi A."/>
            <person name="Getino M."/>
            <person name="Pursley I."/>
            <person name="Horton D.L."/>
            <person name="Alikhan N.F."/>
            <person name="Baker D."/>
            <person name="Gharbi K."/>
            <person name="Hall N."/>
            <person name="Watson M."/>
            <person name="Adriaenssens E.M."/>
            <person name="Foster-Nyarko E."/>
            <person name="Jarju S."/>
            <person name="Secka A."/>
            <person name="Antonio M."/>
            <person name="Oren A."/>
            <person name="Chaudhuri R.R."/>
            <person name="La Ragione R."/>
            <person name="Hildebrand F."/>
            <person name="Pallen M.J."/>
        </authorList>
    </citation>
    <scope>NUCLEOTIDE SEQUENCE</scope>
    <source>
        <strain evidence="13">ChiGjej1B1-22543</strain>
    </source>
</reference>
<dbReference type="EC" id="5.6.2.1" evidence="10"/>
<dbReference type="GO" id="GO:0003917">
    <property type="term" value="F:DNA topoisomerase type I (single strand cut, ATP-independent) activity"/>
    <property type="evidence" value="ECO:0007669"/>
    <property type="project" value="UniProtKB-UniRule"/>
</dbReference>
<dbReference type="InterPro" id="IPR000380">
    <property type="entry name" value="Topo_IA"/>
</dbReference>
<dbReference type="Gene3D" id="1.10.460.10">
    <property type="entry name" value="Topoisomerase I, domain 2"/>
    <property type="match status" value="1"/>
</dbReference>
<dbReference type="EMBL" id="DVMV01000008">
    <property type="protein sequence ID" value="HIU44828.1"/>
    <property type="molecule type" value="Genomic_DNA"/>
</dbReference>
<dbReference type="PRINTS" id="PR00417">
    <property type="entry name" value="PRTPISMRASEI"/>
</dbReference>
<dbReference type="Pfam" id="PF01396">
    <property type="entry name" value="Zn_ribbon_Top1"/>
    <property type="match status" value="3"/>
</dbReference>
<dbReference type="HAMAP" id="MF_00952">
    <property type="entry name" value="Topoisom_1_prok"/>
    <property type="match status" value="1"/>
</dbReference>
<feature type="site" description="Interaction with DNA" evidence="10">
    <location>
        <position position="298"/>
    </location>
</feature>
<dbReference type="GO" id="GO:0006265">
    <property type="term" value="P:DNA topological change"/>
    <property type="evidence" value="ECO:0007669"/>
    <property type="project" value="UniProtKB-UniRule"/>
</dbReference>
<dbReference type="SUPFAM" id="SSF56712">
    <property type="entry name" value="Prokaryotic type I DNA topoisomerase"/>
    <property type="match status" value="1"/>
</dbReference>
<dbReference type="CDD" id="cd00186">
    <property type="entry name" value="TOP1Ac"/>
    <property type="match status" value="1"/>
</dbReference>
<feature type="site" description="Interaction with DNA" evidence="10">
    <location>
        <position position="144"/>
    </location>
</feature>
<dbReference type="Gene3D" id="2.70.20.10">
    <property type="entry name" value="Topoisomerase I, domain 3"/>
    <property type="match status" value="1"/>
</dbReference>
<evidence type="ECO:0000256" key="2">
    <source>
        <dbReference type="ARBA" id="ARBA00009446"/>
    </source>
</evidence>
<protein>
    <recommendedName>
        <fullName evidence="10">DNA topoisomerase 1</fullName>
        <ecNumber evidence="10">5.6.2.1</ecNumber>
    </recommendedName>
    <alternativeName>
        <fullName evidence="10">DNA topoisomerase I</fullName>
    </alternativeName>
</protein>
<feature type="region of interest" description="Interaction with DNA" evidence="10">
    <location>
        <begin position="163"/>
        <end position="168"/>
    </location>
</feature>
<keyword evidence="4" id="KW-0863">Zinc-finger</keyword>
<dbReference type="NCBIfam" id="TIGR01051">
    <property type="entry name" value="topA_bact"/>
    <property type="match status" value="1"/>
</dbReference>
<comment type="subunit">
    <text evidence="10">Monomer.</text>
</comment>
<dbReference type="InterPro" id="IPR003601">
    <property type="entry name" value="Topo_IA_2"/>
</dbReference>
<keyword evidence="3" id="KW-0479">Metal-binding</keyword>
<name>A0A9D1S308_9FIRM</name>
<evidence type="ECO:0000313" key="13">
    <source>
        <dbReference type="EMBL" id="HIU44828.1"/>
    </source>
</evidence>
<reference evidence="13" key="1">
    <citation type="submission" date="2020-10" db="EMBL/GenBank/DDBJ databases">
        <authorList>
            <person name="Gilroy R."/>
        </authorList>
    </citation>
    <scope>NUCLEOTIDE SEQUENCE</scope>
    <source>
        <strain evidence="13">ChiGjej1B1-22543</strain>
    </source>
</reference>
<dbReference type="CDD" id="cd03363">
    <property type="entry name" value="TOPRIM_TopoIA_TopoI"/>
    <property type="match status" value="1"/>
</dbReference>
<keyword evidence="9 10" id="KW-0413">Isomerase</keyword>
<keyword evidence="6" id="KW-0460">Magnesium</keyword>
<evidence type="ECO:0000256" key="10">
    <source>
        <dbReference type="HAMAP-Rule" id="MF_00952"/>
    </source>
</evidence>
<comment type="similarity">
    <text evidence="2 10">Belongs to the type IA topoisomerase family.</text>
</comment>
<dbReference type="InterPro" id="IPR006171">
    <property type="entry name" value="TOPRIM_dom"/>
</dbReference>
<evidence type="ECO:0000256" key="6">
    <source>
        <dbReference type="ARBA" id="ARBA00022842"/>
    </source>
</evidence>
<dbReference type="Pfam" id="PF01131">
    <property type="entry name" value="Topoisom_bac"/>
    <property type="match status" value="1"/>
</dbReference>
<evidence type="ECO:0000259" key="12">
    <source>
        <dbReference type="PROSITE" id="PS52039"/>
    </source>
</evidence>
<keyword evidence="8 10" id="KW-0238">DNA-binding</keyword>
<dbReference type="InterPro" id="IPR023406">
    <property type="entry name" value="Topo_IA_AS"/>
</dbReference>
<feature type="active site" description="O-(5'-phospho-DNA)-tyrosine intermediate" evidence="10">
    <location>
        <position position="296"/>
    </location>
</feature>
<accession>A0A9D1S308</accession>
<gene>
    <name evidence="10 13" type="primary">topA</name>
    <name evidence="13" type="ORF">IAC52_00810</name>
</gene>
<dbReference type="SMART" id="SM00493">
    <property type="entry name" value="TOPRIM"/>
    <property type="match status" value="1"/>
</dbReference>
<feature type="domain" description="Toprim" evidence="11">
    <location>
        <begin position="1"/>
        <end position="114"/>
    </location>
</feature>
<evidence type="ECO:0000256" key="3">
    <source>
        <dbReference type="ARBA" id="ARBA00022723"/>
    </source>
</evidence>
<comment type="caution">
    <text evidence="13">The sequence shown here is derived from an EMBL/GenBank/DDBJ whole genome shotgun (WGS) entry which is preliminary data.</text>
</comment>
<sequence length="717" mass="80235">MKLVIVESPKKSETIGRYLGTDYKVLASEGHIRDLSTRGKGGLGINIEANFKPDWAIPEKKRGVVAKLTKAAKEAEQVFLATDPDREGEAISWHLAEVLKLPVDTTSRLRFHEITKPAITQAMENPSHIDMNLVKAQETRRLEDRIIGFKVSTLLQRNIGVKSAGRVQSATLRMIVDRQNEIDAFVPEEYWTIEIIVEVGGKKLKAALSKVDGKPFKCSSKEEADAIVARIPQILLVTSVSKSPKTIFPAAPFTTSTMQQAAYTKYKFSNAKTQSIAQRLYEGMTINQEHVGLITYMRTDSTRISPEFFTRHAVPFIKEVYGDAYLGFLREEKKGKNVQDAHEAIRPTGTHRTPEVVAQYVSSDEAKLYRLIYCRAMASLMAPKKVEKTSVTLSGNGLDFTLSGSRTIFPGFEVIYGDFEDDKDEPTLPDIKEGENIALCKVNPEQKFTKPAPNYNEASIVKAMEEKGIGRPSTYATTIETLIKRKYVTSTKGVLTPTDDGKKTVVVLKKYFPDIVSTDYTAKMEGELDKIEDGNVEFLTAMNDFYGPFMETFDQAKQKMYKDPPVETGEMCPVCGNPLVVKTNRKGEQFIGCSGYPSCTYIKKAEKVPDEPTGQMCPECGSPLVYKTNRKGERFIGCSAFPKCRYTASVDGKPTEKKEKPVYTEKDYVKPCPNCKTGFLVVKKGRKTSFLGCTNFPRCRYHEWLDSKKGSKDPENK</sequence>
<dbReference type="InterPro" id="IPR003602">
    <property type="entry name" value="Topo_IA_DNA-bd_dom"/>
</dbReference>
<dbReference type="PANTHER" id="PTHR42785">
    <property type="entry name" value="DNA TOPOISOMERASE, TYPE IA, CORE"/>
    <property type="match status" value="1"/>
</dbReference>
<dbReference type="PROSITE" id="PS50880">
    <property type="entry name" value="TOPRIM"/>
    <property type="match status" value="1"/>
</dbReference>
<dbReference type="InterPro" id="IPR013826">
    <property type="entry name" value="Topo_IA_cen_sub3"/>
</dbReference>
<dbReference type="Gene3D" id="1.10.290.10">
    <property type="entry name" value="Topoisomerase I, domain 4"/>
    <property type="match status" value="1"/>
</dbReference>
<feature type="site" description="Interaction with DNA" evidence="10">
    <location>
        <position position="140"/>
    </location>
</feature>
<comment type="function">
    <text evidence="10">Releases the supercoiling and torsional tension of DNA, which is introduced during the DNA replication and transcription, by transiently cleaving and rejoining one strand of the DNA duplex. Introduces a single-strand break via transesterification at a target site in duplex DNA. The scissile phosphodiester is attacked by the catalytic tyrosine of the enzyme, resulting in the formation of a DNA-(5'-phosphotyrosyl)-enzyme intermediate and the expulsion of a 3'-OH DNA strand. The free DNA strand then undergoes passage around the unbroken strand, thus removing DNA supercoils. Finally, in the religation step, the DNA 3'-OH attacks the covalent intermediate to expel the active-site tyrosine and restore the DNA phosphodiester backbone.</text>
</comment>
<organism evidence="13 14">
    <name type="scientific">Candidatus Alloenteromonas pullicola</name>
    <dbReference type="NCBI Taxonomy" id="2840784"/>
    <lineage>
        <taxon>Bacteria</taxon>
        <taxon>Bacillati</taxon>
        <taxon>Bacillota</taxon>
        <taxon>Bacillota incertae sedis</taxon>
        <taxon>Candidatus Alloenteromonas</taxon>
    </lineage>
</organism>
<feature type="domain" description="Topo IA-type catalytic" evidence="12">
    <location>
        <begin position="130"/>
        <end position="553"/>
    </location>
</feature>
<dbReference type="Gene3D" id="3.30.65.10">
    <property type="entry name" value="Bacterial Topoisomerase I, domain 1"/>
    <property type="match status" value="3"/>
</dbReference>
<comment type="caution">
    <text evidence="10">Lacks conserved residue(s) required for the propagation of feature annotation.</text>
</comment>
<dbReference type="GO" id="GO:0005694">
    <property type="term" value="C:chromosome"/>
    <property type="evidence" value="ECO:0007669"/>
    <property type="project" value="InterPro"/>
</dbReference>
<keyword evidence="5" id="KW-0862">Zinc</keyword>
<evidence type="ECO:0000256" key="5">
    <source>
        <dbReference type="ARBA" id="ARBA00022833"/>
    </source>
</evidence>
<dbReference type="InterPro" id="IPR005733">
    <property type="entry name" value="TopoI_bac-type"/>
</dbReference>
<feature type="site" description="Interaction with DNA" evidence="10">
    <location>
        <position position="485"/>
    </location>
</feature>